<reference evidence="2 3" key="1">
    <citation type="submission" date="2018-06" db="EMBL/GenBank/DDBJ databases">
        <title>The Genome of Cuscuta australis (Dodder) Provides Insight into the Evolution of Plant Parasitism.</title>
        <authorList>
            <person name="Liu H."/>
        </authorList>
    </citation>
    <scope>NUCLEOTIDE SEQUENCE [LARGE SCALE GENOMIC DNA]</scope>
    <source>
        <strain evidence="3">cv. Yunnan</strain>
        <tissue evidence="2">Vines</tissue>
    </source>
</reference>
<name>A0A328DP83_9ASTE</name>
<dbReference type="EMBL" id="NQVE01000115">
    <property type="protein sequence ID" value="RAL47424.1"/>
    <property type="molecule type" value="Genomic_DNA"/>
</dbReference>
<evidence type="ECO:0000313" key="2">
    <source>
        <dbReference type="EMBL" id="RAL47424.1"/>
    </source>
</evidence>
<organism evidence="2 3">
    <name type="scientific">Cuscuta australis</name>
    <dbReference type="NCBI Taxonomy" id="267555"/>
    <lineage>
        <taxon>Eukaryota</taxon>
        <taxon>Viridiplantae</taxon>
        <taxon>Streptophyta</taxon>
        <taxon>Embryophyta</taxon>
        <taxon>Tracheophyta</taxon>
        <taxon>Spermatophyta</taxon>
        <taxon>Magnoliopsida</taxon>
        <taxon>eudicotyledons</taxon>
        <taxon>Gunneridae</taxon>
        <taxon>Pentapetalae</taxon>
        <taxon>asterids</taxon>
        <taxon>lamiids</taxon>
        <taxon>Solanales</taxon>
        <taxon>Convolvulaceae</taxon>
        <taxon>Cuscuteae</taxon>
        <taxon>Cuscuta</taxon>
        <taxon>Cuscuta subgen. Grammica</taxon>
        <taxon>Cuscuta sect. Cleistogrammica</taxon>
    </lineage>
</organism>
<gene>
    <name evidence="2" type="ORF">DM860_013389</name>
</gene>
<evidence type="ECO:0000313" key="3">
    <source>
        <dbReference type="Proteomes" id="UP000249390"/>
    </source>
</evidence>
<evidence type="ECO:0000256" key="1">
    <source>
        <dbReference type="SAM" id="Phobius"/>
    </source>
</evidence>
<keyword evidence="1" id="KW-0472">Membrane</keyword>
<proteinExistence type="predicted"/>
<keyword evidence="1" id="KW-1133">Transmembrane helix</keyword>
<comment type="caution">
    <text evidence="2">The sequence shown here is derived from an EMBL/GenBank/DDBJ whole genome shotgun (WGS) entry which is preliminary data.</text>
</comment>
<sequence>MEADYVQRFHRHQPKDYQSSATVMKHIKASTDIQESASWDCVPAECGRRTEWTTAAIVGGLGGILLRCVSACPLSFLRRWRIDK</sequence>
<keyword evidence="1" id="KW-0812">Transmembrane</keyword>
<keyword evidence="3" id="KW-1185">Reference proteome</keyword>
<accession>A0A328DP83</accession>
<protein>
    <submittedName>
        <fullName evidence="2">Uncharacterized protein</fullName>
    </submittedName>
</protein>
<dbReference type="AlphaFoldDB" id="A0A328DP83"/>
<dbReference type="Proteomes" id="UP000249390">
    <property type="component" value="Unassembled WGS sequence"/>
</dbReference>
<feature type="transmembrane region" description="Helical" evidence="1">
    <location>
        <begin position="55"/>
        <end position="77"/>
    </location>
</feature>